<dbReference type="SUPFAM" id="SSF52540">
    <property type="entry name" value="P-loop containing nucleoside triphosphate hydrolases"/>
    <property type="match status" value="1"/>
</dbReference>
<dbReference type="InterPro" id="IPR027417">
    <property type="entry name" value="P-loop_NTPase"/>
</dbReference>
<evidence type="ECO:0000259" key="4">
    <source>
        <dbReference type="PROSITE" id="PS50893"/>
    </source>
</evidence>
<evidence type="ECO:0000256" key="3">
    <source>
        <dbReference type="ARBA" id="ARBA00022840"/>
    </source>
</evidence>
<dbReference type="GO" id="GO:0022857">
    <property type="term" value="F:transmembrane transporter activity"/>
    <property type="evidence" value="ECO:0007669"/>
    <property type="project" value="TreeGrafter"/>
</dbReference>
<evidence type="ECO:0000256" key="1">
    <source>
        <dbReference type="ARBA" id="ARBA00005417"/>
    </source>
</evidence>
<evidence type="ECO:0000313" key="6">
    <source>
        <dbReference type="Proteomes" id="UP000748332"/>
    </source>
</evidence>
<dbReference type="InterPro" id="IPR003439">
    <property type="entry name" value="ABC_transporter-like_ATP-bd"/>
</dbReference>
<sequence length="223" mass="24801">MISFDRVSKKYKGEIIALDDVSFSVNSGEFFFVVGPSGAGKSTLIRLLIRQEFPTLGKIVFEEIDVTKIPRQMLAIYRQQLGVVFQDLKLIPSKTVRENIEFALDIIGKKKHEKKETADYLLEVVGLSERSDLFPEQLSGGEKQRTAIARALANDPKVFIADEPTGNLDQDTAAGIVDLLKTVNSWGTTVMVITHDKQIVDHMKTRVIKMKEGKVVSDGNGGY</sequence>
<comment type="caution">
    <text evidence="5">The sequence shown here is derived from an EMBL/GenBank/DDBJ whole genome shotgun (WGS) entry which is preliminary data.</text>
</comment>
<dbReference type="GO" id="GO:0005886">
    <property type="term" value="C:plasma membrane"/>
    <property type="evidence" value="ECO:0007669"/>
    <property type="project" value="TreeGrafter"/>
</dbReference>
<dbReference type="GO" id="GO:0016887">
    <property type="term" value="F:ATP hydrolysis activity"/>
    <property type="evidence" value="ECO:0007669"/>
    <property type="project" value="InterPro"/>
</dbReference>
<reference evidence="5" key="1">
    <citation type="submission" date="2020-04" db="EMBL/GenBank/DDBJ databases">
        <authorList>
            <person name="Zhang T."/>
        </authorList>
    </citation>
    <scope>NUCLEOTIDE SEQUENCE</scope>
    <source>
        <strain evidence="5">HKST-UBA16</strain>
    </source>
</reference>
<evidence type="ECO:0000313" key="5">
    <source>
        <dbReference type="EMBL" id="MCA9375263.1"/>
    </source>
</evidence>
<dbReference type="AlphaFoldDB" id="A0A955I2A0"/>
<name>A0A955I2A0_9BACT</name>
<comment type="similarity">
    <text evidence="1">Belongs to the ABC transporter superfamily.</text>
</comment>
<dbReference type="InterPro" id="IPR003593">
    <property type="entry name" value="AAA+_ATPase"/>
</dbReference>
<organism evidence="5 6">
    <name type="scientific">Candidatus Dojkabacteria bacterium</name>
    <dbReference type="NCBI Taxonomy" id="2099670"/>
    <lineage>
        <taxon>Bacteria</taxon>
        <taxon>Candidatus Dojkabacteria</taxon>
    </lineage>
</organism>
<reference evidence="5" key="2">
    <citation type="journal article" date="2021" name="Microbiome">
        <title>Successional dynamics and alternative stable states in a saline activated sludge microbial community over 9 years.</title>
        <authorList>
            <person name="Wang Y."/>
            <person name="Ye J."/>
            <person name="Ju F."/>
            <person name="Liu L."/>
            <person name="Boyd J.A."/>
            <person name="Deng Y."/>
            <person name="Parks D.H."/>
            <person name="Jiang X."/>
            <person name="Yin X."/>
            <person name="Woodcroft B.J."/>
            <person name="Tyson G.W."/>
            <person name="Hugenholtz P."/>
            <person name="Polz M.F."/>
            <person name="Zhang T."/>
        </authorList>
    </citation>
    <scope>NUCLEOTIDE SEQUENCE</scope>
    <source>
        <strain evidence="5">HKST-UBA16</strain>
    </source>
</reference>
<dbReference type="Gene3D" id="3.40.50.300">
    <property type="entry name" value="P-loop containing nucleotide triphosphate hydrolases"/>
    <property type="match status" value="1"/>
</dbReference>
<feature type="domain" description="ABC transporter" evidence="4">
    <location>
        <begin position="2"/>
        <end position="223"/>
    </location>
</feature>
<dbReference type="PANTHER" id="PTHR24220:SF470">
    <property type="entry name" value="CELL DIVISION ATP-BINDING PROTEIN FTSE"/>
    <property type="match status" value="1"/>
</dbReference>
<dbReference type="PROSITE" id="PS50893">
    <property type="entry name" value="ABC_TRANSPORTER_2"/>
    <property type="match status" value="1"/>
</dbReference>
<accession>A0A955I2A0</accession>
<dbReference type="PANTHER" id="PTHR24220">
    <property type="entry name" value="IMPORT ATP-BINDING PROTEIN"/>
    <property type="match status" value="1"/>
</dbReference>
<dbReference type="FunFam" id="3.40.50.300:FF:000056">
    <property type="entry name" value="Cell division ATP-binding protein FtsE"/>
    <property type="match status" value="1"/>
</dbReference>
<dbReference type="Pfam" id="PF00005">
    <property type="entry name" value="ABC_tran"/>
    <property type="match status" value="1"/>
</dbReference>
<keyword evidence="2" id="KW-0547">Nucleotide-binding</keyword>
<dbReference type="InterPro" id="IPR015854">
    <property type="entry name" value="ABC_transpr_LolD-like"/>
</dbReference>
<dbReference type="GO" id="GO:0005524">
    <property type="term" value="F:ATP binding"/>
    <property type="evidence" value="ECO:0007669"/>
    <property type="project" value="UniProtKB-KW"/>
</dbReference>
<dbReference type="SMART" id="SM00382">
    <property type="entry name" value="AAA"/>
    <property type="match status" value="1"/>
</dbReference>
<dbReference type="EMBL" id="JAGQLM010000129">
    <property type="protein sequence ID" value="MCA9375263.1"/>
    <property type="molecule type" value="Genomic_DNA"/>
</dbReference>
<keyword evidence="3 5" id="KW-0067">ATP-binding</keyword>
<protein>
    <submittedName>
        <fullName evidence="5">ATP-binding cassette domain-containing protein</fullName>
    </submittedName>
</protein>
<gene>
    <name evidence="5" type="ORF">KC622_02955</name>
</gene>
<evidence type="ECO:0000256" key="2">
    <source>
        <dbReference type="ARBA" id="ARBA00022741"/>
    </source>
</evidence>
<dbReference type="Proteomes" id="UP000748332">
    <property type="component" value="Unassembled WGS sequence"/>
</dbReference>
<proteinExistence type="inferred from homology"/>